<name>A0A0G1BB64_9BACT</name>
<dbReference type="InterPro" id="IPR050077">
    <property type="entry name" value="LexA_repressor"/>
</dbReference>
<gene>
    <name evidence="2" type="ORF">UV42_C0051G0004</name>
</gene>
<evidence type="ECO:0000313" key="2">
    <source>
        <dbReference type="EMBL" id="KKS70517.1"/>
    </source>
</evidence>
<dbReference type="PANTHER" id="PTHR33516:SF2">
    <property type="entry name" value="LEXA REPRESSOR-RELATED"/>
    <property type="match status" value="1"/>
</dbReference>
<proteinExistence type="predicted"/>
<dbReference type="Pfam" id="PF00717">
    <property type="entry name" value="Peptidase_S24"/>
    <property type="match status" value="1"/>
</dbReference>
<dbReference type="Gene3D" id="2.10.109.10">
    <property type="entry name" value="Umud Fragment, subunit A"/>
    <property type="match status" value="1"/>
</dbReference>
<reference evidence="2 3" key="1">
    <citation type="journal article" date="2015" name="Nature">
        <title>rRNA introns, odd ribosomes, and small enigmatic genomes across a large radiation of phyla.</title>
        <authorList>
            <person name="Brown C.T."/>
            <person name="Hug L.A."/>
            <person name="Thomas B.C."/>
            <person name="Sharon I."/>
            <person name="Castelle C.J."/>
            <person name="Singh A."/>
            <person name="Wilkins M.J."/>
            <person name="Williams K.H."/>
            <person name="Banfield J.F."/>
        </authorList>
    </citation>
    <scope>NUCLEOTIDE SEQUENCE [LARGE SCALE GENOMIC DNA]</scope>
</reference>
<protein>
    <submittedName>
        <fullName evidence="2">Transcriptional repressor (LexA family)</fullName>
    </submittedName>
</protein>
<evidence type="ECO:0000313" key="3">
    <source>
        <dbReference type="Proteomes" id="UP000033867"/>
    </source>
</evidence>
<comment type="caution">
    <text evidence="2">The sequence shown here is derived from an EMBL/GenBank/DDBJ whole genome shotgun (WGS) entry which is preliminary data.</text>
</comment>
<evidence type="ECO:0000259" key="1">
    <source>
        <dbReference type="Pfam" id="PF00717"/>
    </source>
</evidence>
<organism evidence="2 3">
    <name type="scientific">Candidatus Magasanikbacteria bacterium GW2011_GWE2_42_7</name>
    <dbReference type="NCBI Taxonomy" id="1619052"/>
    <lineage>
        <taxon>Bacteria</taxon>
        <taxon>Candidatus Magasanikiibacteriota</taxon>
    </lineage>
</organism>
<dbReference type="CDD" id="cd06529">
    <property type="entry name" value="S24_LexA-like"/>
    <property type="match status" value="1"/>
</dbReference>
<dbReference type="Proteomes" id="UP000033867">
    <property type="component" value="Unassembled WGS sequence"/>
</dbReference>
<dbReference type="InterPro" id="IPR036286">
    <property type="entry name" value="LexA/Signal_pep-like_sf"/>
</dbReference>
<sequence length="210" mass="23649">MHYIQEKLLKLIDHQSISGLTLREVGSLVNETLPQKIKHHLSQLERKGFIIIDKKNSIIKRISGDAKNSDVFISVPIYGTANCGPRTIYASQNLEGYLKVSKKLLTKRDKIFALRAEGNSLNRANINGKNIEDGDFVIVDSQAINPKNGDYIVSIIEEMANIKKYIWDAKNSQIILGSESTQNYNPIYVHEDDNIIINGKVIDVIKKPSM</sequence>
<accession>A0A0G1BB64</accession>
<dbReference type="PANTHER" id="PTHR33516">
    <property type="entry name" value="LEXA REPRESSOR"/>
    <property type="match status" value="1"/>
</dbReference>
<dbReference type="EMBL" id="LCEK01000051">
    <property type="protein sequence ID" value="KKS70517.1"/>
    <property type="molecule type" value="Genomic_DNA"/>
</dbReference>
<dbReference type="SUPFAM" id="SSF51306">
    <property type="entry name" value="LexA/Signal peptidase"/>
    <property type="match status" value="1"/>
</dbReference>
<dbReference type="AlphaFoldDB" id="A0A0G1BB64"/>
<dbReference type="InterPro" id="IPR015927">
    <property type="entry name" value="Peptidase_S24_S26A/B/C"/>
</dbReference>
<feature type="domain" description="Peptidase S24/S26A/S26B/S26C" evidence="1">
    <location>
        <begin position="76"/>
        <end position="202"/>
    </location>
</feature>
<dbReference type="InterPro" id="IPR039418">
    <property type="entry name" value="LexA-like"/>
</dbReference>